<organism evidence="9 10">
    <name type="scientific">Strigops habroptila</name>
    <name type="common">Kakapo</name>
    <dbReference type="NCBI Taxonomy" id="2489341"/>
    <lineage>
        <taxon>Eukaryota</taxon>
        <taxon>Metazoa</taxon>
        <taxon>Chordata</taxon>
        <taxon>Craniata</taxon>
        <taxon>Vertebrata</taxon>
        <taxon>Euteleostomi</taxon>
        <taxon>Archelosauria</taxon>
        <taxon>Archosauria</taxon>
        <taxon>Dinosauria</taxon>
        <taxon>Saurischia</taxon>
        <taxon>Theropoda</taxon>
        <taxon>Coelurosauria</taxon>
        <taxon>Aves</taxon>
        <taxon>Neognathae</taxon>
        <taxon>Neoaves</taxon>
        <taxon>Telluraves</taxon>
        <taxon>Australaves</taxon>
        <taxon>Psittaciformes</taxon>
        <taxon>Psittacidae</taxon>
        <taxon>Strigops</taxon>
    </lineage>
</organism>
<dbReference type="GO" id="GO:0007224">
    <property type="term" value="P:smoothened signaling pathway"/>
    <property type="evidence" value="ECO:0007669"/>
    <property type="project" value="Ensembl"/>
</dbReference>
<evidence type="ECO:0000256" key="8">
    <source>
        <dbReference type="SAM" id="MobiDB-lite"/>
    </source>
</evidence>
<reference evidence="9 10" key="1">
    <citation type="submission" date="2019-11" db="EMBL/GenBank/DDBJ databases">
        <title>Strigops habroptila (kakapo) genome, bStrHab1, primary haplotype, v2.</title>
        <authorList>
            <person name="Jarvis E.D."/>
            <person name="Howard J."/>
            <person name="Rhie A."/>
            <person name="Phillippy A."/>
            <person name="Korlach J."/>
            <person name="Digby A."/>
            <person name="Iorns D."/>
            <person name="Eason D."/>
            <person name="Robertson B."/>
            <person name="Raemaekers T."/>
            <person name="Howe K."/>
            <person name="Lewin H."/>
            <person name="Damas J."/>
            <person name="Hastie A."/>
            <person name="Tracey A."/>
            <person name="Chow W."/>
            <person name="Fedrigo O."/>
        </authorList>
    </citation>
    <scope>NUCLEOTIDE SEQUENCE [LARGE SCALE GENOMIC DNA]</scope>
</reference>
<feature type="region of interest" description="Disordered" evidence="8">
    <location>
        <begin position="1"/>
        <end position="26"/>
    </location>
</feature>
<dbReference type="GO" id="GO:0043005">
    <property type="term" value="C:neuron projection"/>
    <property type="evidence" value="ECO:0007669"/>
    <property type="project" value="Ensembl"/>
</dbReference>
<proteinExistence type="inferred from homology"/>
<dbReference type="GO" id="GO:0030992">
    <property type="term" value="C:intraciliary transport particle B"/>
    <property type="evidence" value="ECO:0007669"/>
    <property type="project" value="Ensembl"/>
</dbReference>
<dbReference type="InParanoid" id="A0A672TUA3"/>
<keyword evidence="5" id="KW-0802">TPR repeat</keyword>
<dbReference type="InterPro" id="IPR019734">
    <property type="entry name" value="TPR_rpt"/>
</dbReference>
<dbReference type="PANTHER" id="PTHR14781">
    <property type="entry name" value="INTRAFLAGELLAR TRANSPORT PROTEIN 56"/>
    <property type="match status" value="1"/>
</dbReference>
<evidence type="ECO:0000256" key="5">
    <source>
        <dbReference type="ARBA" id="ARBA00022803"/>
    </source>
</evidence>
<dbReference type="SUPFAM" id="SSF48452">
    <property type="entry name" value="TPR-like"/>
    <property type="match status" value="1"/>
</dbReference>
<accession>A0A672TUA3</accession>
<dbReference type="AlphaFoldDB" id="A0A672TUA3"/>
<evidence type="ECO:0000256" key="7">
    <source>
        <dbReference type="ARBA" id="ARBA00032501"/>
    </source>
</evidence>
<dbReference type="GeneTree" id="ENSGT00390000000159"/>
<dbReference type="GO" id="GO:0035082">
    <property type="term" value="P:axoneme assembly"/>
    <property type="evidence" value="ECO:0007669"/>
    <property type="project" value="Ensembl"/>
</dbReference>
<protein>
    <recommendedName>
        <fullName evidence="3">Intraflagellar transport protein 56</fullName>
    </recommendedName>
    <alternativeName>
        <fullName evidence="7">Tetratricopeptide repeat protein 26</fullName>
    </alternativeName>
</protein>
<dbReference type="GO" id="GO:1905198">
    <property type="term" value="P:manchette assembly"/>
    <property type="evidence" value="ECO:0007669"/>
    <property type="project" value="Ensembl"/>
</dbReference>
<evidence type="ECO:0000313" key="10">
    <source>
        <dbReference type="Proteomes" id="UP000472266"/>
    </source>
</evidence>
<dbReference type="GO" id="GO:0036064">
    <property type="term" value="C:ciliary basal body"/>
    <property type="evidence" value="ECO:0007669"/>
    <property type="project" value="Ensembl"/>
</dbReference>
<dbReference type="GO" id="GO:0061512">
    <property type="term" value="P:protein localization to cilium"/>
    <property type="evidence" value="ECO:0007669"/>
    <property type="project" value="Ensembl"/>
</dbReference>
<dbReference type="Pfam" id="PF13181">
    <property type="entry name" value="TPR_8"/>
    <property type="match status" value="1"/>
</dbReference>
<evidence type="ECO:0000313" key="9">
    <source>
        <dbReference type="Ensembl" id="ENSSHBP00005005076.1"/>
    </source>
</evidence>
<dbReference type="InterPro" id="IPR011990">
    <property type="entry name" value="TPR-like_helical_dom_sf"/>
</dbReference>
<name>A0A672TUA3_STRHB</name>
<evidence type="ECO:0000256" key="1">
    <source>
        <dbReference type="ARBA" id="ARBA00004138"/>
    </source>
</evidence>
<dbReference type="Proteomes" id="UP000472266">
    <property type="component" value="Chromosome 4"/>
</dbReference>
<sequence>MMLSRAKPAVADTPPPLDRRRKKGKKVPQLEELLALRDFTGAIALLEFKRQVGEQEKDTDLWMGYCAFHLGDYKRALEEYEALTKQPACNPDVWVNLACTYFFLGMYTQAEQAALKAPKSRLQNRLLFHLAHKFSDEKKLMSSHQNLQDITEDQLSLASIHYMRSHYQEAIDIYKRILLDNREYLALNVYVALCYYKLDYYDVSQEVLAVYLQQVPDSTIALNLKACNHFRLYNGKAAEVSIGQPFSSLLF</sequence>
<comment type="similarity">
    <text evidence="2">Belongs to the IFT56 family.</text>
</comment>
<evidence type="ECO:0000256" key="2">
    <source>
        <dbReference type="ARBA" id="ARBA00007834"/>
    </source>
</evidence>
<keyword evidence="4" id="KW-0677">Repeat</keyword>
<dbReference type="Gene3D" id="1.25.40.10">
    <property type="entry name" value="Tetratricopeptide repeat domain"/>
    <property type="match status" value="2"/>
</dbReference>
<gene>
    <name evidence="9" type="primary">IFT56</name>
</gene>
<dbReference type="PANTHER" id="PTHR14781:SF0">
    <property type="entry name" value="INTRAFLAGELLAR TRANSPORT PROTEIN 56"/>
    <property type="match status" value="1"/>
</dbReference>
<reference evidence="9" key="2">
    <citation type="submission" date="2025-08" db="UniProtKB">
        <authorList>
            <consortium name="Ensembl"/>
        </authorList>
    </citation>
    <scope>IDENTIFICATION</scope>
</reference>
<dbReference type="GO" id="GO:0005813">
    <property type="term" value="C:centrosome"/>
    <property type="evidence" value="ECO:0007669"/>
    <property type="project" value="Ensembl"/>
</dbReference>
<keyword evidence="6" id="KW-0966">Cell projection</keyword>
<dbReference type="Pfam" id="PF13174">
    <property type="entry name" value="TPR_6"/>
    <property type="match status" value="1"/>
</dbReference>
<evidence type="ECO:0000256" key="4">
    <source>
        <dbReference type="ARBA" id="ARBA00022737"/>
    </source>
</evidence>
<dbReference type="Ensembl" id="ENSSHBT00005006150.1">
    <property type="protein sequence ID" value="ENSSHBP00005005076.1"/>
    <property type="gene ID" value="ENSSHBG00005004456.1"/>
</dbReference>
<dbReference type="FunFam" id="1.25.40.10:FF:000136">
    <property type="entry name" value="Tetratricopeptide repeat domain 26"/>
    <property type="match status" value="1"/>
</dbReference>
<dbReference type="InterPro" id="IPR030511">
    <property type="entry name" value="TTC26"/>
</dbReference>
<dbReference type="GO" id="GO:0035735">
    <property type="term" value="P:intraciliary transport involved in cilium assembly"/>
    <property type="evidence" value="ECO:0007669"/>
    <property type="project" value="TreeGrafter"/>
</dbReference>
<evidence type="ECO:0000256" key="6">
    <source>
        <dbReference type="ARBA" id="ARBA00023273"/>
    </source>
</evidence>
<evidence type="ECO:0000256" key="3">
    <source>
        <dbReference type="ARBA" id="ARBA00019387"/>
    </source>
</evidence>
<dbReference type="OMA" id="INLACCC"/>
<comment type="subcellular location">
    <subcellularLocation>
        <location evidence="1">Cell projection</location>
        <location evidence="1">Cilium</location>
    </subcellularLocation>
</comment>
<keyword evidence="10" id="KW-1185">Reference proteome</keyword>
<dbReference type="GO" id="GO:0035720">
    <property type="term" value="P:intraciliary anterograde transport"/>
    <property type="evidence" value="ECO:0007669"/>
    <property type="project" value="TreeGrafter"/>
</dbReference>
<dbReference type="GO" id="GO:0120170">
    <property type="term" value="F:intraciliary transport particle B binding"/>
    <property type="evidence" value="ECO:0007669"/>
    <property type="project" value="Ensembl"/>
</dbReference>
<reference evidence="9" key="3">
    <citation type="submission" date="2025-09" db="UniProtKB">
        <authorList>
            <consortium name="Ensembl"/>
        </authorList>
    </citation>
    <scope>IDENTIFICATION</scope>
</reference>
<dbReference type="GO" id="GO:0097546">
    <property type="term" value="C:ciliary base"/>
    <property type="evidence" value="ECO:0007669"/>
    <property type="project" value="TreeGrafter"/>
</dbReference>